<feature type="transmembrane region" description="Helical" evidence="12">
    <location>
        <begin position="334"/>
        <end position="351"/>
    </location>
</feature>
<dbReference type="GO" id="GO:0006506">
    <property type="term" value="P:GPI anchor biosynthetic process"/>
    <property type="evidence" value="ECO:0007669"/>
    <property type="project" value="UniProtKB-KW"/>
</dbReference>
<keyword evidence="14" id="KW-1185">Reference proteome</keyword>
<dbReference type="AlphaFoldDB" id="A0A9P6V074"/>
<organism evidence="13 14">
    <name type="scientific">Dissophora globulifera</name>
    <dbReference type="NCBI Taxonomy" id="979702"/>
    <lineage>
        <taxon>Eukaryota</taxon>
        <taxon>Fungi</taxon>
        <taxon>Fungi incertae sedis</taxon>
        <taxon>Mucoromycota</taxon>
        <taxon>Mortierellomycotina</taxon>
        <taxon>Mortierellomycetes</taxon>
        <taxon>Mortierellales</taxon>
        <taxon>Mortierellaceae</taxon>
        <taxon>Dissophora</taxon>
    </lineage>
</organism>
<comment type="caution">
    <text evidence="13">The sequence shown here is derived from an EMBL/GenBank/DDBJ whole genome shotgun (WGS) entry which is preliminary data.</text>
</comment>
<feature type="transmembrane region" description="Helical" evidence="12">
    <location>
        <begin position="96"/>
        <end position="116"/>
    </location>
</feature>
<name>A0A9P6V074_9FUNG</name>
<keyword evidence="8 12" id="KW-0812">Transmembrane</keyword>
<evidence type="ECO:0000256" key="7">
    <source>
        <dbReference type="ARBA" id="ARBA00022679"/>
    </source>
</evidence>
<dbReference type="OrthoDB" id="10252502at2759"/>
<comment type="function">
    <text evidence="12">Mannosyltransferase involved in glycosylphosphatidylinositol-anchor biosynthesis.</text>
</comment>
<dbReference type="GO" id="GO:0031501">
    <property type="term" value="C:mannosyltransferase complex"/>
    <property type="evidence" value="ECO:0007669"/>
    <property type="project" value="TreeGrafter"/>
</dbReference>
<evidence type="ECO:0000256" key="3">
    <source>
        <dbReference type="ARBA" id="ARBA00008698"/>
    </source>
</evidence>
<dbReference type="GO" id="GO:0004376">
    <property type="term" value="F:GPI mannosyltransferase activity"/>
    <property type="evidence" value="ECO:0007669"/>
    <property type="project" value="InterPro"/>
</dbReference>
<dbReference type="GO" id="GO:0000009">
    <property type="term" value="F:alpha-1,6-mannosyltransferase activity"/>
    <property type="evidence" value="ECO:0007669"/>
    <property type="project" value="InterPro"/>
</dbReference>
<feature type="transmembrane region" description="Helical" evidence="12">
    <location>
        <begin position="220"/>
        <end position="240"/>
    </location>
</feature>
<dbReference type="EC" id="2.4.1.-" evidence="12"/>
<keyword evidence="11 12" id="KW-0472">Membrane</keyword>
<dbReference type="PANTHER" id="PTHR12468">
    <property type="entry name" value="GPI MANNOSYLTRANSFERASE 2"/>
    <property type="match status" value="1"/>
</dbReference>
<comment type="pathway">
    <text evidence="2 12">Glycolipid biosynthesis; glycosylphosphatidylinositol-anchor biosynthesis.</text>
</comment>
<evidence type="ECO:0000256" key="9">
    <source>
        <dbReference type="ARBA" id="ARBA00022824"/>
    </source>
</evidence>
<comment type="caution">
    <text evidence="12">Lacks conserved residue(s) required for the propagation of feature annotation.</text>
</comment>
<comment type="subcellular location">
    <subcellularLocation>
        <location evidence="1 12">Endoplasmic reticulum membrane</location>
        <topology evidence="1 12">Multi-pass membrane protein</topology>
    </subcellularLocation>
</comment>
<comment type="similarity">
    <text evidence="3 12">Belongs to the PIGV family.</text>
</comment>
<gene>
    <name evidence="13" type="ORF">BGZ99_004330</name>
</gene>
<dbReference type="PANTHER" id="PTHR12468:SF2">
    <property type="entry name" value="GPI MANNOSYLTRANSFERASE 2"/>
    <property type="match status" value="1"/>
</dbReference>
<feature type="transmembrane region" description="Helical" evidence="12">
    <location>
        <begin position="128"/>
        <end position="150"/>
    </location>
</feature>
<evidence type="ECO:0000256" key="1">
    <source>
        <dbReference type="ARBA" id="ARBA00004477"/>
    </source>
</evidence>
<dbReference type="Proteomes" id="UP000738325">
    <property type="component" value="Unassembled WGS sequence"/>
</dbReference>
<evidence type="ECO:0000256" key="11">
    <source>
        <dbReference type="ARBA" id="ARBA00023136"/>
    </source>
</evidence>
<evidence type="ECO:0000256" key="6">
    <source>
        <dbReference type="ARBA" id="ARBA00022676"/>
    </source>
</evidence>
<keyword evidence="9 12" id="KW-0256">Endoplasmic reticulum</keyword>
<evidence type="ECO:0000256" key="10">
    <source>
        <dbReference type="ARBA" id="ARBA00022989"/>
    </source>
</evidence>
<dbReference type="EMBL" id="JAAAIP010000027">
    <property type="protein sequence ID" value="KAG0328842.1"/>
    <property type="molecule type" value="Genomic_DNA"/>
</dbReference>
<feature type="transmembrane region" description="Helical" evidence="12">
    <location>
        <begin position="285"/>
        <end position="304"/>
    </location>
</feature>
<keyword evidence="5 12" id="KW-0337">GPI-anchor biosynthesis</keyword>
<proteinExistence type="inferred from homology"/>
<accession>A0A9P6V074</accession>
<dbReference type="Pfam" id="PF04188">
    <property type="entry name" value="Mannosyl_trans2"/>
    <property type="match status" value="1"/>
</dbReference>
<evidence type="ECO:0000256" key="4">
    <source>
        <dbReference type="ARBA" id="ARBA00013795"/>
    </source>
</evidence>
<protein>
    <recommendedName>
        <fullName evidence="4 12">GPI mannosyltransferase 2</fullName>
        <ecNumber evidence="12">2.4.1.-</ecNumber>
    </recommendedName>
</protein>
<evidence type="ECO:0000256" key="8">
    <source>
        <dbReference type="ARBA" id="ARBA00022692"/>
    </source>
</evidence>
<sequence>MDLIWAIAVASHALIQDYDSSLELILPIDTAAQKLFKKIFGVFLRWDSFYFVHQSEHGYVFEQAHAFFPLPPILMNLVADTVLAPFSSILEGNQSLVLAGVLVAHVSFVAAAVQLYRLTYKLFGLEKFAFLSAMVYVLTPSGIFMSAINAESLFAALTFTGMIFAAERRYLLAAIAWSLSSTARSNGILYAGFFIYDLVIQMDSQKPLMHKLFMPVKTGSLCLISWSGFFAVQAYGYALYCSGQFSGLDARPWCSKPIPLMYSFVQEFYWNVGFLRYYEIKQIPNFAMAAPMILFSASGIYYYVKYDLHRALTLGRQSSRSQDRNVAPFLSQKIFPYIALWAALLMINTLTMHIQIITRAFSCLPPVYWFAAHQFDGRASTLGSGWTRAVVIFFVMYGLIGVILYANFFPPA</sequence>
<keyword evidence="10 12" id="KW-1133">Transmembrane helix</keyword>
<evidence type="ECO:0000256" key="5">
    <source>
        <dbReference type="ARBA" id="ARBA00022502"/>
    </source>
</evidence>
<evidence type="ECO:0000256" key="2">
    <source>
        <dbReference type="ARBA" id="ARBA00004687"/>
    </source>
</evidence>
<evidence type="ECO:0000256" key="12">
    <source>
        <dbReference type="RuleBase" id="RU363112"/>
    </source>
</evidence>
<reference evidence="13" key="1">
    <citation type="journal article" date="2020" name="Fungal Divers.">
        <title>Resolving the Mortierellaceae phylogeny through synthesis of multi-gene phylogenetics and phylogenomics.</title>
        <authorList>
            <person name="Vandepol N."/>
            <person name="Liber J."/>
            <person name="Desiro A."/>
            <person name="Na H."/>
            <person name="Kennedy M."/>
            <person name="Barry K."/>
            <person name="Grigoriev I.V."/>
            <person name="Miller A.N."/>
            <person name="O'Donnell K."/>
            <person name="Stajich J.E."/>
            <person name="Bonito G."/>
        </authorList>
    </citation>
    <scope>NUCLEOTIDE SEQUENCE</scope>
    <source>
        <strain evidence="13">REB-010B</strain>
    </source>
</reference>
<feature type="transmembrane region" description="Helical" evidence="12">
    <location>
        <begin position="389"/>
        <end position="409"/>
    </location>
</feature>
<evidence type="ECO:0000313" key="14">
    <source>
        <dbReference type="Proteomes" id="UP000738325"/>
    </source>
</evidence>
<keyword evidence="6 12" id="KW-0328">Glycosyltransferase</keyword>
<keyword evidence="7 12" id="KW-0808">Transferase</keyword>
<dbReference type="GO" id="GO:0005789">
    <property type="term" value="C:endoplasmic reticulum membrane"/>
    <property type="evidence" value="ECO:0007669"/>
    <property type="project" value="UniProtKB-SubCell"/>
</dbReference>
<evidence type="ECO:0000313" key="13">
    <source>
        <dbReference type="EMBL" id="KAG0328842.1"/>
    </source>
</evidence>
<dbReference type="InterPro" id="IPR007315">
    <property type="entry name" value="PIG-V/Gpi18"/>
</dbReference>